<keyword evidence="10" id="KW-0472">Membrane</keyword>
<keyword evidence="3" id="KW-0349">Heme</keyword>
<dbReference type="InterPro" id="IPR001128">
    <property type="entry name" value="Cyt_P450"/>
</dbReference>
<protein>
    <recommendedName>
        <fullName evidence="13">Cytochrome P450 CYP4/CYP19/CYP26 subfamily</fullName>
    </recommendedName>
</protein>
<evidence type="ECO:0000313" key="12">
    <source>
        <dbReference type="Proteomes" id="UP000231279"/>
    </source>
</evidence>
<dbReference type="GO" id="GO:0005506">
    <property type="term" value="F:iron ion binding"/>
    <property type="evidence" value="ECO:0007669"/>
    <property type="project" value="InterPro"/>
</dbReference>
<evidence type="ECO:0000256" key="1">
    <source>
        <dbReference type="ARBA" id="ARBA00004370"/>
    </source>
</evidence>
<organism evidence="11 12">
    <name type="scientific">Handroanthus impetiginosus</name>
    <dbReference type="NCBI Taxonomy" id="429701"/>
    <lineage>
        <taxon>Eukaryota</taxon>
        <taxon>Viridiplantae</taxon>
        <taxon>Streptophyta</taxon>
        <taxon>Embryophyta</taxon>
        <taxon>Tracheophyta</taxon>
        <taxon>Spermatophyta</taxon>
        <taxon>Magnoliopsida</taxon>
        <taxon>eudicotyledons</taxon>
        <taxon>Gunneridae</taxon>
        <taxon>Pentapetalae</taxon>
        <taxon>asterids</taxon>
        <taxon>lamiids</taxon>
        <taxon>Lamiales</taxon>
        <taxon>Bignoniaceae</taxon>
        <taxon>Crescentiina</taxon>
        <taxon>Tabebuia alliance</taxon>
        <taxon>Handroanthus</taxon>
    </lineage>
</organism>
<dbReference type="GO" id="GO:0016705">
    <property type="term" value="F:oxidoreductase activity, acting on paired donors, with incorporation or reduction of molecular oxygen"/>
    <property type="evidence" value="ECO:0007669"/>
    <property type="project" value="InterPro"/>
</dbReference>
<evidence type="ECO:0008006" key="13">
    <source>
        <dbReference type="Google" id="ProtNLM"/>
    </source>
</evidence>
<comment type="similarity">
    <text evidence="2">Belongs to the cytochrome P450 family.</text>
</comment>
<keyword evidence="9" id="KW-0503">Monooxygenase</keyword>
<evidence type="ECO:0000256" key="5">
    <source>
        <dbReference type="ARBA" id="ARBA00022723"/>
    </source>
</evidence>
<evidence type="ECO:0000256" key="9">
    <source>
        <dbReference type="ARBA" id="ARBA00023033"/>
    </source>
</evidence>
<dbReference type="OrthoDB" id="1470350at2759"/>
<evidence type="ECO:0000313" key="11">
    <source>
        <dbReference type="EMBL" id="PIM98200.1"/>
    </source>
</evidence>
<dbReference type="PANTHER" id="PTHR24282:SF155">
    <property type="entry name" value="CYTOCHROME P450 734A1-LIKE"/>
    <property type="match status" value="1"/>
</dbReference>
<keyword evidence="8" id="KW-0408">Iron</keyword>
<evidence type="ECO:0000256" key="8">
    <source>
        <dbReference type="ARBA" id="ARBA00023004"/>
    </source>
</evidence>
<keyword evidence="7" id="KW-0560">Oxidoreductase</keyword>
<sequence length="244" mass="28244">MHFLIPLLFLLTISLKFIYSNIFIPWKINKHFRQQGIKGPSYNLTYGNTEEIKKMMKEAASKPIHEFCHDILHRVSPHYYKWSRQYGKTFMFWVGLKPRLIFAEPDMIKEVLVSKSDIIGKGDTFNPLSMQLFGQGLVGLGGEKWALHRKIANLAFTMERVKAWVPEIVASATEELKNWEEESEGKDEFEIDVHKALHNLSADIISRTVFGSSFEEGKRIFELQDQHTILTLQASRSVYIPGLR</sequence>
<dbReference type="Pfam" id="PF00067">
    <property type="entry name" value="p450"/>
    <property type="match status" value="1"/>
</dbReference>
<dbReference type="InterPro" id="IPR050665">
    <property type="entry name" value="Cytochrome_P450_Monooxygen"/>
</dbReference>
<dbReference type="Proteomes" id="UP000231279">
    <property type="component" value="Unassembled WGS sequence"/>
</dbReference>
<keyword evidence="12" id="KW-1185">Reference proteome</keyword>
<evidence type="ECO:0000256" key="10">
    <source>
        <dbReference type="ARBA" id="ARBA00023136"/>
    </source>
</evidence>
<keyword evidence="4" id="KW-0812">Transmembrane</keyword>
<reference evidence="12" key="1">
    <citation type="journal article" date="2018" name="Gigascience">
        <title>Genome assembly of the Pink Ipe (Handroanthus impetiginosus, Bignoniaceae), a highly valued, ecologically keystone Neotropical timber forest tree.</title>
        <authorList>
            <person name="Silva-Junior O.B."/>
            <person name="Grattapaglia D."/>
            <person name="Novaes E."/>
            <person name="Collevatti R.G."/>
        </authorList>
    </citation>
    <scope>NUCLEOTIDE SEQUENCE [LARGE SCALE GENOMIC DNA]</scope>
    <source>
        <strain evidence="12">cv. UFG-1</strain>
    </source>
</reference>
<dbReference type="AlphaFoldDB" id="A0A2G9FYR9"/>
<comment type="subcellular location">
    <subcellularLocation>
        <location evidence="1">Membrane</location>
    </subcellularLocation>
</comment>
<proteinExistence type="inferred from homology"/>
<dbReference type="EMBL" id="NKXS01008634">
    <property type="protein sequence ID" value="PIM98200.1"/>
    <property type="molecule type" value="Genomic_DNA"/>
</dbReference>
<keyword evidence="6" id="KW-1133">Transmembrane helix</keyword>
<accession>A0A2G9FYR9</accession>
<evidence type="ECO:0000256" key="3">
    <source>
        <dbReference type="ARBA" id="ARBA00022617"/>
    </source>
</evidence>
<dbReference type="PANTHER" id="PTHR24282">
    <property type="entry name" value="CYTOCHROME P450 FAMILY MEMBER"/>
    <property type="match status" value="1"/>
</dbReference>
<dbReference type="GO" id="GO:0020037">
    <property type="term" value="F:heme binding"/>
    <property type="evidence" value="ECO:0007669"/>
    <property type="project" value="InterPro"/>
</dbReference>
<evidence type="ECO:0000256" key="7">
    <source>
        <dbReference type="ARBA" id="ARBA00023002"/>
    </source>
</evidence>
<keyword evidence="5" id="KW-0479">Metal-binding</keyword>
<name>A0A2G9FYR9_9LAMI</name>
<dbReference type="InterPro" id="IPR036396">
    <property type="entry name" value="Cyt_P450_sf"/>
</dbReference>
<comment type="caution">
    <text evidence="11">The sequence shown here is derived from an EMBL/GenBank/DDBJ whole genome shotgun (WGS) entry which is preliminary data.</text>
</comment>
<evidence type="ECO:0000256" key="6">
    <source>
        <dbReference type="ARBA" id="ARBA00022989"/>
    </source>
</evidence>
<dbReference type="GO" id="GO:0004497">
    <property type="term" value="F:monooxygenase activity"/>
    <property type="evidence" value="ECO:0007669"/>
    <property type="project" value="UniProtKB-KW"/>
</dbReference>
<dbReference type="STRING" id="429701.A0A2G9FYR9"/>
<evidence type="ECO:0000256" key="2">
    <source>
        <dbReference type="ARBA" id="ARBA00010617"/>
    </source>
</evidence>
<dbReference type="Gene3D" id="1.10.630.10">
    <property type="entry name" value="Cytochrome P450"/>
    <property type="match status" value="1"/>
</dbReference>
<dbReference type="GO" id="GO:0016020">
    <property type="term" value="C:membrane"/>
    <property type="evidence" value="ECO:0007669"/>
    <property type="project" value="UniProtKB-SubCell"/>
</dbReference>
<evidence type="ECO:0000256" key="4">
    <source>
        <dbReference type="ARBA" id="ARBA00022692"/>
    </source>
</evidence>
<gene>
    <name evidence="11" type="ORF">CDL12_29321</name>
</gene>
<dbReference type="SUPFAM" id="SSF48264">
    <property type="entry name" value="Cytochrome P450"/>
    <property type="match status" value="1"/>
</dbReference>